<keyword evidence="4 6" id="KW-0975">Bacterial flagellum</keyword>
<dbReference type="InterPro" id="IPR001444">
    <property type="entry name" value="Flag_bb_rod_N"/>
</dbReference>
<comment type="caution">
    <text evidence="9">The sequence shown here is derived from an EMBL/GenBank/DDBJ whole genome shotgun (WGS) entry which is preliminary data.</text>
</comment>
<evidence type="ECO:0000256" key="6">
    <source>
        <dbReference type="RuleBase" id="RU362062"/>
    </source>
</evidence>
<dbReference type="Pfam" id="PF06429">
    <property type="entry name" value="Flg_bbr_C"/>
    <property type="match status" value="1"/>
</dbReference>
<proteinExistence type="inferred from homology"/>
<keyword evidence="9" id="KW-0966">Cell projection</keyword>
<dbReference type="RefSeq" id="WP_103114409.1">
    <property type="nucleotide sequence ID" value="NZ_PPFX01000005.1"/>
</dbReference>
<dbReference type="AlphaFoldDB" id="A0A2K2HCZ4"/>
<dbReference type="InterPro" id="IPR019776">
    <property type="entry name" value="Flagellar_basal_body_rod_CS"/>
</dbReference>
<evidence type="ECO:0000256" key="4">
    <source>
        <dbReference type="ARBA" id="ARBA00023143"/>
    </source>
</evidence>
<evidence type="ECO:0000256" key="5">
    <source>
        <dbReference type="ARBA" id="ARBA00025933"/>
    </source>
</evidence>
<feature type="domain" description="Flagellar basal-body/hook protein C-terminal" evidence="8">
    <location>
        <begin position="97"/>
        <end position="140"/>
    </location>
</feature>
<accession>A0A2K2HCZ4</accession>
<dbReference type="GO" id="GO:0030694">
    <property type="term" value="C:bacterial-type flagellum basal body, rod"/>
    <property type="evidence" value="ECO:0007669"/>
    <property type="project" value="UniProtKB-UniRule"/>
</dbReference>
<dbReference type="EMBL" id="PPFX01000005">
    <property type="protein sequence ID" value="PNU21113.1"/>
    <property type="molecule type" value="Genomic_DNA"/>
</dbReference>
<comment type="subunit">
    <text evidence="5 6">The basal body constitutes a major portion of the flagellar organelle and consists of four rings (L,P,S, and M) mounted on a central rod. The rod consists of about 26 subunits of FlgG in the distal portion, and FlgB, FlgC and FlgF are thought to build up the proximal portion of the rod with about 6 subunits each.</text>
</comment>
<comment type="subcellular location">
    <subcellularLocation>
        <location evidence="1 6">Bacterial flagellum basal body</location>
    </subcellularLocation>
</comment>
<organism evidence="9 10">
    <name type="scientific">Geothermobacter hydrogeniphilus</name>
    <dbReference type="NCBI Taxonomy" id="1969733"/>
    <lineage>
        <taxon>Bacteria</taxon>
        <taxon>Pseudomonadati</taxon>
        <taxon>Thermodesulfobacteriota</taxon>
        <taxon>Desulfuromonadia</taxon>
        <taxon>Desulfuromonadales</taxon>
        <taxon>Geothermobacteraceae</taxon>
        <taxon>Geothermobacter</taxon>
    </lineage>
</organism>
<dbReference type="InterPro" id="IPR010930">
    <property type="entry name" value="Flg_bb/hook_C_dom"/>
</dbReference>
<dbReference type="GO" id="GO:0071978">
    <property type="term" value="P:bacterial-type flagellum-dependent swarming motility"/>
    <property type="evidence" value="ECO:0007669"/>
    <property type="project" value="TreeGrafter"/>
</dbReference>
<evidence type="ECO:0000256" key="2">
    <source>
        <dbReference type="ARBA" id="ARBA00009677"/>
    </source>
</evidence>
<keyword evidence="9" id="KW-0969">Cilium</keyword>
<dbReference type="InterPro" id="IPR006299">
    <property type="entry name" value="FlgC"/>
</dbReference>
<reference evidence="9 10" key="1">
    <citation type="journal article" date="2018" name="Genome Announc.">
        <title>Genome Sequence of Geothermobacter sp. HR-1 Iron Reducer from the Loihi Seamount.</title>
        <authorList>
            <person name="Smith H."/>
            <person name="Abuyen K."/>
            <person name="Tremblay J."/>
            <person name="Savalia P."/>
            <person name="Perez-Rodriguez I."/>
            <person name="Emerson D."/>
            <person name="Tully B."/>
            <person name="Amend J."/>
        </authorList>
    </citation>
    <scope>NUCLEOTIDE SEQUENCE [LARGE SCALE GENOMIC DNA]</scope>
    <source>
        <strain evidence="9 10">HR-1</strain>
    </source>
</reference>
<keyword evidence="9" id="KW-0282">Flagellum</keyword>
<feature type="domain" description="Flagellar basal body rod protein N-terminal" evidence="7">
    <location>
        <begin position="7"/>
        <end position="34"/>
    </location>
</feature>
<comment type="similarity">
    <text evidence="2">Belongs to the flagella basal body rod proteins family.</text>
</comment>
<evidence type="ECO:0000256" key="3">
    <source>
        <dbReference type="ARBA" id="ARBA00017941"/>
    </source>
</evidence>
<name>A0A2K2HCZ4_9BACT</name>
<sequence>MNIFDTMKISASALKAQRIRLNVISSNLANIETTRTPEGGPYRKKNVVFQSTRLDFGDRLDQETRKGVQGVRVPAIVESNRMPRRVFEPGHPDADSDGYVAKPDINPVEEMTDMMSATKAYEANANVIKAAKRMALKALEIGR</sequence>
<dbReference type="PANTHER" id="PTHR30435:SF2">
    <property type="entry name" value="FLAGELLAR BASAL-BODY ROD PROTEIN FLGC"/>
    <property type="match status" value="1"/>
</dbReference>
<protein>
    <recommendedName>
        <fullName evidence="3 6">Flagellar basal-body rod protein FlgC</fullName>
    </recommendedName>
</protein>
<dbReference type="PANTHER" id="PTHR30435">
    <property type="entry name" value="FLAGELLAR PROTEIN"/>
    <property type="match status" value="1"/>
</dbReference>
<dbReference type="PROSITE" id="PS00588">
    <property type="entry name" value="FLAGELLA_BB_ROD"/>
    <property type="match status" value="1"/>
</dbReference>
<dbReference type="OrthoDB" id="9813951at2"/>
<dbReference type="NCBIfam" id="TIGR01395">
    <property type="entry name" value="FlgC"/>
    <property type="match status" value="1"/>
</dbReference>
<gene>
    <name evidence="9" type="primary">flgC</name>
    <name evidence="9" type="ORF">C2E25_03520</name>
</gene>
<evidence type="ECO:0000259" key="8">
    <source>
        <dbReference type="Pfam" id="PF06429"/>
    </source>
</evidence>
<evidence type="ECO:0000259" key="7">
    <source>
        <dbReference type="Pfam" id="PF00460"/>
    </source>
</evidence>
<evidence type="ECO:0000256" key="1">
    <source>
        <dbReference type="ARBA" id="ARBA00004117"/>
    </source>
</evidence>
<evidence type="ECO:0000313" key="9">
    <source>
        <dbReference type="EMBL" id="PNU21113.1"/>
    </source>
</evidence>
<dbReference type="Pfam" id="PF00460">
    <property type="entry name" value="Flg_bb_rod"/>
    <property type="match status" value="1"/>
</dbReference>
<dbReference type="Proteomes" id="UP000236340">
    <property type="component" value="Unassembled WGS sequence"/>
</dbReference>
<evidence type="ECO:0000313" key="10">
    <source>
        <dbReference type="Proteomes" id="UP000236340"/>
    </source>
</evidence>